<reference evidence="2 3" key="1">
    <citation type="journal article" date="2019" name="Sci. Rep.">
        <title>Comparative genomics of chytrid fungi reveal insights into the obligate biotrophic and pathogenic lifestyle of Synchytrium endobioticum.</title>
        <authorList>
            <person name="van de Vossenberg B.T.L.H."/>
            <person name="Warris S."/>
            <person name="Nguyen H.D.T."/>
            <person name="van Gent-Pelzer M.P.E."/>
            <person name="Joly D.L."/>
            <person name="van de Geest H.C."/>
            <person name="Bonants P.J.M."/>
            <person name="Smith D.S."/>
            <person name="Levesque C.A."/>
            <person name="van der Lee T.A.J."/>
        </authorList>
    </citation>
    <scope>NUCLEOTIDE SEQUENCE [LARGE SCALE GENOMIC DNA]</scope>
    <source>
        <strain evidence="2 3">CBS 675.73</strain>
    </source>
</reference>
<evidence type="ECO:0000313" key="2">
    <source>
        <dbReference type="EMBL" id="TPX73243.1"/>
    </source>
</evidence>
<evidence type="ECO:0008006" key="4">
    <source>
        <dbReference type="Google" id="ProtNLM"/>
    </source>
</evidence>
<dbReference type="STRING" id="246404.A0A507FAE1"/>
<comment type="similarity">
    <text evidence="1">Belongs to the enoyl-CoA hydratase/isomerase family.</text>
</comment>
<gene>
    <name evidence="2" type="ORF">CcCBS67573_g05496</name>
</gene>
<dbReference type="InterPro" id="IPR029045">
    <property type="entry name" value="ClpP/crotonase-like_dom_sf"/>
</dbReference>
<dbReference type="PANTHER" id="PTHR42964">
    <property type="entry name" value="ENOYL-COA HYDRATASE"/>
    <property type="match status" value="1"/>
</dbReference>
<evidence type="ECO:0000313" key="3">
    <source>
        <dbReference type="Proteomes" id="UP000320333"/>
    </source>
</evidence>
<comment type="caution">
    <text evidence="2">The sequence shown here is derived from an EMBL/GenBank/DDBJ whole genome shotgun (WGS) entry which is preliminary data.</text>
</comment>
<organism evidence="2 3">
    <name type="scientific">Chytriomyces confervae</name>
    <dbReference type="NCBI Taxonomy" id="246404"/>
    <lineage>
        <taxon>Eukaryota</taxon>
        <taxon>Fungi</taxon>
        <taxon>Fungi incertae sedis</taxon>
        <taxon>Chytridiomycota</taxon>
        <taxon>Chytridiomycota incertae sedis</taxon>
        <taxon>Chytridiomycetes</taxon>
        <taxon>Chytridiales</taxon>
        <taxon>Chytriomycetaceae</taxon>
        <taxon>Chytriomyces</taxon>
    </lineage>
</organism>
<sequence length="260" mass="27458">MSIQVQTKDGVCTLTLDNEKRANALSPSMVRALMDALDAAEADDAVRVLVLTGKGKFFCAGMDLASAQSAPEFGPSRAVFERVASFPKPTIARINGGALGGGVGVAFCTDIRIADSNAAYFQFAEVSRGLVPAIISLYIVPQLGPSLSRQFFLTGEKISTQQLLQAGCLAAAVPTAALDDTVAAYSKMLLAGGPGAQKTIKRLVSVVGNSNATEQEKNQTVKAVFEGMLQSEEAAYGMQAFLSKRAPNWAEFLKENKSKL</sequence>
<dbReference type="PANTHER" id="PTHR42964:SF1">
    <property type="entry name" value="POLYKETIDE BIOSYNTHESIS ENOYL-COA HYDRATASE PKSH-RELATED"/>
    <property type="match status" value="1"/>
</dbReference>
<accession>A0A507FAE1</accession>
<dbReference type="OrthoDB" id="448450at2759"/>
<name>A0A507FAE1_9FUNG</name>
<dbReference type="SUPFAM" id="SSF52096">
    <property type="entry name" value="ClpP/crotonase"/>
    <property type="match status" value="1"/>
</dbReference>
<dbReference type="Gene3D" id="3.90.226.10">
    <property type="entry name" value="2-enoyl-CoA Hydratase, Chain A, domain 1"/>
    <property type="match status" value="1"/>
</dbReference>
<dbReference type="InterPro" id="IPR051683">
    <property type="entry name" value="Enoyl-CoA_Hydratase/Isomerase"/>
</dbReference>
<dbReference type="Gene3D" id="1.10.12.10">
    <property type="entry name" value="Lyase 2-enoyl-coa Hydratase, Chain A, domain 2"/>
    <property type="match status" value="1"/>
</dbReference>
<dbReference type="EMBL" id="QEAP01000199">
    <property type="protein sequence ID" value="TPX73243.1"/>
    <property type="molecule type" value="Genomic_DNA"/>
</dbReference>
<dbReference type="InterPro" id="IPR014748">
    <property type="entry name" value="Enoyl-CoA_hydra_C"/>
</dbReference>
<evidence type="ECO:0000256" key="1">
    <source>
        <dbReference type="ARBA" id="ARBA00005254"/>
    </source>
</evidence>
<dbReference type="CDD" id="cd06558">
    <property type="entry name" value="crotonase-like"/>
    <property type="match status" value="1"/>
</dbReference>
<protein>
    <recommendedName>
        <fullName evidence="4">Enoyl-CoA hydratase</fullName>
    </recommendedName>
</protein>
<dbReference type="InterPro" id="IPR001753">
    <property type="entry name" value="Enoyl-CoA_hydra/iso"/>
</dbReference>
<dbReference type="AlphaFoldDB" id="A0A507FAE1"/>
<keyword evidence="3" id="KW-1185">Reference proteome</keyword>
<dbReference type="Pfam" id="PF00378">
    <property type="entry name" value="ECH_1"/>
    <property type="match status" value="1"/>
</dbReference>
<proteinExistence type="inferred from homology"/>
<dbReference type="Proteomes" id="UP000320333">
    <property type="component" value="Unassembled WGS sequence"/>
</dbReference>